<feature type="domain" description="AN1-type" evidence="5">
    <location>
        <begin position="5"/>
        <end position="53"/>
    </location>
</feature>
<gene>
    <name evidence="6" type="ORF">Cvel_20589</name>
</gene>
<sequence length="178" mass="19629">MAHFSDKGTHCSDPYCRQNDFLPFTCDLCNKVFCLDHHGHEAHNCPLAKTKDKRVLVCPICTKSIPLPQGVTPDNHDQVALLYDQHSRSGHCNAAAAKKEKCPVTKCKEVLTTLNKYSCRKCGQTVCMKHRFETDHDCATVARSCRAEAASSRARGTGAVGGVFRNLGRLVNGGNDRR</sequence>
<dbReference type="Gene3D" id="4.10.1110.10">
    <property type="entry name" value="AN1-like Zinc finger"/>
    <property type="match status" value="2"/>
</dbReference>
<dbReference type="SUPFAM" id="SSF118310">
    <property type="entry name" value="AN1-like Zinc finger"/>
    <property type="match status" value="2"/>
</dbReference>
<dbReference type="PhylomeDB" id="A0A0G4G776"/>
<evidence type="ECO:0000256" key="1">
    <source>
        <dbReference type="ARBA" id="ARBA00022723"/>
    </source>
</evidence>
<dbReference type="AlphaFoldDB" id="A0A0G4G776"/>
<dbReference type="PANTHER" id="PTHR14677">
    <property type="entry name" value="ARSENITE INDUCUBLE RNA ASSOCIATED PROTEIN AIP-1-RELATED"/>
    <property type="match status" value="1"/>
</dbReference>
<dbReference type="InterPro" id="IPR035896">
    <property type="entry name" value="AN1-like_Znf"/>
</dbReference>
<keyword evidence="2 4" id="KW-0863">Zinc-finger</keyword>
<dbReference type="Pfam" id="PF01428">
    <property type="entry name" value="zf-AN1"/>
    <property type="match status" value="2"/>
</dbReference>
<evidence type="ECO:0000256" key="2">
    <source>
        <dbReference type="ARBA" id="ARBA00022771"/>
    </source>
</evidence>
<keyword evidence="1" id="KW-0479">Metal-binding</keyword>
<dbReference type="InterPro" id="IPR000058">
    <property type="entry name" value="Znf_AN1"/>
</dbReference>
<name>A0A0G4G776_9ALVE</name>
<dbReference type="SMART" id="SM00154">
    <property type="entry name" value="ZnF_AN1"/>
    <property type="match status" value="2"/>
</dbReference>
<dbReference type="GO" id="GO:0005737">
    <property type="term" value="C:cytoplasm"/>
    <property type="evidence" value="ECO:0007669"/>
    <property type="project" value="TreeGrafter"/>
</dbReference>
<keyword evidence="3" id="KW-0862">Zinc</keyword>
<accession>A0A0G4G776</accession>
<evidence type="ECO:0000256" key="4">
    <source>
        <dbReference type="PROSITE-ProRule" id="PRU00449"/>
    </source>
</evidence>
<reference evidence="6" key="1">
    <citation type="submission" date="2014-11" db="EMBL/GenBank/DDBJ databases">
        <authorList>
            <person name="Otto D Thomas"/>
            <person name="Naeem Raeece"/>
        </authorList>
    </citation>
    <scope>NUCLEOTIDE SEQUENCE</scope>
</reference>
<dbReference type="PROSITE" id="PS51039">
    <property type="entry name" value="ZF_AN1"/>
    <property type="match status" value="2"/>
</dbReference>
<dbReference type="EMBL" id="CDMZ01000949">
    <property type="protein sequence ID" value="CEM24525.1"/>
    <property type="molecule type" value="Genomic_DNA"/>
</dbReference>
<proteinExistence type="predicted"/>
<dbReference type="PANTHER" id="PTHR14677:SF20">
    <property type="entry name" value="ZINC FINGER AN1-TYPE CONTAINING 2A-RELATED"/>
    <property type="match status" value="1"/>
</dbReference>
<protein>
    <recommendedName>
        <fullName evidence="5">AN1-type domain-containing protein</fullName>
    </recommendedName>
</protein>
<dbReference type="GO" id="GO:0008270">
    <property type="term" value="F:zinc ion binding"/>
    <property type="evidence" value="ECO:0007669"/>
    <property type="project" value="UniProtKB-KW"/>
</dbReference>
<dbReference type="VEuPathDB" id="CryptoDB:Cvel_20589"/>
<feature type="domain" description="AN1-type" evidence="5">
    <location>
        <begin position="96"/>
        <end position="146"/>
    </location>
</feature>
<evidence type="ECO:0000256" key="3">
    <source>
        <dbReference type="ARBA" id="ARBA00022833"/>
    </source>
</evidence>
<evidence type="ECO:0000313" key="6">
    <source>
        <dbReference type="EMBL" id="CEM24525.1"/>
    </source>
</evidence>
<organism evidence="6">
    <name type="scientific">Chromera velia CCMP2878</name>
    <dbReference type="NCBI Taxonomy" id="1169474"/>
    <lineage>
        <taxon>Eukaryota</taxon>
        <taxon>Sar</taxon>
        <taxon>Alveolata</taxon>
        <taxon>Colpodellida</taxon>
        <taxon>Chromeraceae</taxon>
        <taxon>Chromera</taxon>
    </lineage>
</organism>
<evidence type="ECO:0000259" key="5">
    <source>
        <dbReference type="PROSITE" id="PS51039"/>
    </source>
</evidence>